<protein>
    <recommendedName>
        <fullName evidence="5">DUF641 domain-containing protein</fullName>
    </recommendedName>
</protein>
<feature type="domain" description="DUF641" evidence="1">
    <location>
        <begin position="85"/>
        <end position="197"/>
    </location>
</feature>
<dbReference type="PANTHER" id="PTHR31161">
    <property type="entry name" value="PROTEIN GRAVITROPIC IN THE LIGHT 1"/>
    <property type="match status" value="1"/>
</dbReference>
<gene>
    <name evidence="3" type="ORF">RJ640_025209</name>
</gene>
<evidence type="ECO:0008006" key="5">
    <source>
        <dbReference type="Google" id="ProtNLM"/>
    </source>
</evidence>
<proteinExistence type="predicted"/>
<evidence type="ECO:0000259" key="2">
    <source>
        <dbReference type="Pfam" id="PF24994"/>
    </source>
</evidence>
<dbReference type="AlphaFoldDB" id="A0AA88RYX0"/>
<dbReference type="InterPro" id="IPR006943">
    <property type="entry name" value="DUF641_pln"/>
</dbReference>
<name>A0AA88RYX0_9ASTE</name>
<feature type="domain" description="GIL1/IRKI C-terminal" evidence="2">
    <location>
        <begin position="376"/>
        <end position="432"/>
    </location>
</feature>
<dbReference type="EMBL" id="JAVXUO010000387">
    <property type="protein sequence ID" value="KAK2992706.1"/>
    <property type="molecule type" value="Genomic_DNA"/>
</dbReference>
<accession>A0AA88RYX0</accession>
<dbReference type="InterPro" id="IPR056813">
    <property type="entry name" value="GIL1_IRKI_C"/>
</dbReference>
<comment type="caution">
    <text evidence="3">The sequence shown here is derived from an EMBL/GenBank/DDBJ whole genome shotgun (WGS) entry which is preliminary data.</text>
</comment>
<evidence type="ECO:0000313" key="4">
    <source>
        <dbReference type="Proteomes" id="UP001187471"/>
    </source>
</evidence>
<sequence length="454" mass="51681">MEFAAKPAKPTSNISEIVSKFARVCRLRSIGVLSSENPSQFAYDGNDLLLAEDSCDATEEAEFDVQRVHPQPVEVPVKSKECSKLDVLYLFDAISVLKLAYVQLQEAHVPYDTVKIKAADELVVSQLQALCKIKHARKEKQFEKPNSIAARSALLLAEIQVQERLLKKLKSHSKPKEAEVNGLQRELSDLNLRNKKLAADLRLREKSNARFSNSYAIQNTSKAVSEAIHDFAKPLIALMKVSGWDLDRASKAIEDSIVYSKRSHKKYAFEAYITRRMFYGITPKSYNLDDIMRFEDPVDALTENPNSDFAKFCRTKYLLVVHPKMEASFFGNLDHRKFVSSGRHPRTPFYQAFAKMARWVWVLQGTLASIGSKVEIFKVKRGSEFSDVFMECVEQHMEDVIGFDEDQLRFRVEFMVMPGIRIGETLVKSRVYLSKVRSSIANNAITMQHVADHD</sequence>
<keyword evidence="4" id="KW-1185">Reference proteome</keyword>
<dbReference type="Pfam" id="PF24994">
    <property type="entry name" value="GIL1_IRKI_C"/>
    <property type="match status" value="1"/>
</dbReference>
<reference evidence="3" key="1">
    <citation type="submission" date="2022-12" db="EMBL/GenBank/DDBJ databases">
        <title>Draft genome assemblies for two species of Escallonia (Escalloniales).</title>
        <authorList>
            <person name="Chanderbali A."/>
            <person name="Dervinis C."/>
            <person name="Anghel I."/>
            <person name="Soltis D."/>
            <person name="Soltis P."/>
            <person name="Zapata F."/>
        </authorList>
    </citation>
    <scope>NUCLEOTIDE SEQUENCE</scope>
    <source>
        <strain evidence="3">UCBG92.1500</strain>
        <tissue evidence="3">Leaf</tissue>
    </source>
</reference>
<evidence type="ECO:0000259" key="1">
    <source>
        <dbReference type="Pfam" id="PF04859"/>
    </source>
</evidence>
<evidence type="ECO:0000313" key="3">
    <source>
        <dbReference type="EMBL" id="KAK2992706.1"/>
    </source>
</evidence>
<dbReference type="GO" id="GO:0009959">
    <property type="term" value="P:negative gravitropism"/>
    <property type="evidence" value="ECO:0007669"/>
    <property type="project" value="InterPro"/>
</dbReference>
<organism evidence="3 4">
    <name type="scientific">Escallonia rubra</name>
    <dbReference type="NCBI Taxonomy" id="112253"/>
    <lineage>
        <taxon>Eukaryota</taxon>
        <taxon>Viridiplantae</taxon>
        <taxon>Streptophyta</taxon>
        <taxon>Embryophyta</taxon>
        <taxon>Tracheophyta</taxon>
        <taxon>Spermatophyta</taxon>
        <taxon>Magnoliopsida</taxon>
        <taxon>eudicotyledons</taxon>
        <taxon>Gunneridae</taxon>
        <taxon>Pentapetalae</taxon>
        <taxon>asterids</taxon>
        <taxon>campanulids</taxon>
        <taxon>Escalloniales</taxon>
        <taxon>Escalloniaceae</taxon>
        <taxon>Escallonia</taxon>
    </lineage>
</organism>
<dbReference type="InterPro" id="IPR040225">
    <property type="entry name" value="GIL1-like"/>
</dbReference>
<dbReference type="GO" id="GO:0009639">
    <property type="term" value="P:response to red or far red light"/>
    <property type="evidence" value="ECO:0007669"/>
    <property type="project" value="InterPro"/>
</dbReference>
<dbReference type="Pfam" id="PF04859">
    <property type="entry name" value="DUF641"/>
    <property type="match status" value="1"/>
</dbReference>
<dbReference type="Proteomes" id="UP001187471">
    <property type="component" value="Unassembled WGS sequence"/>
</dbReference>